<keyword evidence="3" id="KW-0813">Transport</keyword>
<name>A0A1B6CWG8_9HEMI</name>
<dbReference type="InterPro" id="IPR051163">
    <property type="entry name" value="Sodium:Solute_Symporter_SSF"/>
</dbReference>
<dbReference type="PANTHER" id="PTHR42985:SF40">
    <property type="entry name" value="LD47995P-RELATED"/>
    <property type="match status" value="1"/>
</dbReference>
<evidence type="ECO:0000256" key="4">
    <source>
        <dbReference type="ARBA" id="ARBA00022475"/>
    </source>
</evidence>
<keyword evidence="5 12" id="KW-0812">Transmembrane</keyword>
<keyword evidence="4" id="KW-1003">Cell membrane</keyword>
<accession>A0A1B6CWG8</accession>
<dbReference type="PROSITE" id="PS50283">
    <property type="entry name" value="NA_SOLUT_SYMP_3"/>
    <property type="match status" value="1"/>
</dbReference>
<sequence length="211" mass="23193">RHWNKSSLSEKDSLILSKKLVFVYGVVAIATAFLAQYLAGILQTALLLAGVVGSPMVAVFTLGMFSTTANEAGAIASIVVGLLTGVWLGLGHPKPAVDTLPLSVSSCNANTTLSSASPLPLTQPEEYFYLFRISYLWNVVISTLLAILVGHCVSWYACKYHHFRTPTDPEVFSPLIANILQRRKQNREDIDEVVIFEKNKSKKPIKNEEEN</sequence>
<dbReference type="InterPro" id="IPR038377">
    <property type="entry name" value="Na/Glc_symporter_sf"/>
</dbReference>
<feature type="transmembrane region" description="Helical" evidence="12">
    <location>
        <begin position="135"/>
        <end position="157"/>
    </location>
</feature>
<keyword evidence="9 12" id="KW-0472">Membrane</keyword>
<evidence type="ECO:0000256" key="3">
    <source>
        <dbReference type="ARBA" id="ARBA00022448"/>
    </source>
</evidence>
<feature type="non-terminal residue" evidence="13">
    <location>
        <position position="211"/>
    </location>
</feature>
<evidence type="ECO:0000256" key="11">
    <source>
        <dbReference type="RuleBase" id="RU362091"/>
    </source>
</evidence>
<evidence type="ECO:0000256" key="6">
    <source>
        <dbReference type="ARBA" id="ARBA00022989"/>
    </source>
</evidence>
<feature type="transmembrane region" description="Helical" evidence="12">
    <location>
        <begin position="45"/>
        <end position="65"/>
    </location>
</feature>
<dbReference type="EMBL" id="GEDC01019530">
    <property type="protein sequence ID" value="JAS17768.1"/>
    <property type="molecule type" value="Transcribed_RNA"/>
</dbReference>
<proteinExistence type="inferred from homology"/>
<dbReference type="Gene3D" id="1.20.1730.10">
    <property type="entry name" value="Sodium/glucose cotransporter"/>
    <property type="match status" value="1"/>
</dbReference>
<gene>
    <name evidence="13" type="ORF">g.409</name>
</gene>
<evidence type="ECO:0000256" key="8">
    <source>
        <dbReference type="ARBA" id="ARBA00023065"/>
    </source>
</evidence>
<reference evidence="13" key="1">
    <citation type="submission" date="2015-12" db="EMBL/GenBank/DDBJ databases">
        <title>De novo transcriptome assembly of four potential Pierce s Disease insect vectors from Arizona vineyards.</title>
        <authorList>
            <person name="Tassone E.E."/>
        </authorList>
    </citation>
    <scope>NUCLEOTIDE SEQUENCE</scope>
</reference>
<feature type="transmembrane region" description="Helical" evidence="12">
    <location>
        <begin position="72"/>
        <end position="90"/>
    </location>
</feature>
<evidence type="ECO:0008006" key="14">
    <source>
        <dbReference type="Google" id="ProtNLM"/>
    </source>
</evidence>
<comment type="subcellular location">
    <subcellularLocation>
        <location evidence="1">Cell membrane</location>
        <topology evidence="1">Multi-pass membrane protein</topology>
    </subcellularLocation>
</comment>
<evidence type="ECO:0000256" key="10">
    <source>
        <dbReference type="ARBA" id="ARBA00023201"/>
    </source>
</evidence>
<feature type="transmembrane region" description="Helical" evidence="12">
    <location>
        <begin position="21"/>
        <end position="39"/>
    </location>
</feature>
<keyword evidence="8" id="KW-0406">Ion transport</keyword>
<evidence type="ECO:0000256" key="2">
    <source>
        <dbReference type="ARBA" id="ARBA00006434"/>
    </source>
</evidence>
<dbReference type="GO" id="GO:0015293">
    <property type="term" value="F:symporter activity"/>
    <property type="evidence" value="ECO:0007669"/>
    <property type="project" value="TreeGrafter"/>
</dbReference>
<keyword evidence="10" id="KW-0739">Sodium transport</keyword>
<evidence type="ECO:0000313" key="13">
    <source>
        <dbReference type="EMBL" id="JAS17768.1"/>
    </source>
</evidence>
<dbReference type="GO" id="GO:0006814">
    <property type="term" value="P:sodium ion transport"/>
    <property type="evidence" value="ECO:0007669"/>
    <property type="project" value="UniProtKB-KW"/>
</dbReference>
<dbReference type="PANTHER" id="PTHR42985">
    <property type="entry name" value="SODIUM-COUPLED MONOCARBOXYLATE TRANSPORTER"/>
    <property type="match status" value="1"/>
</dbReference>
<evidence type="ECO:0000256" key="12">
    <source>
        <dbReference type="SAM" id="Phobius"/>
    </source>
</evidence>
<evidence type="ECO:0000256" key="1">
    <source>
        <dbReference type="ARBA" id="ARBA00004651"/>
    </source>
</evidence>
<evidence type="ECO:0000256" key="5">
    <source>
        <dbReference type="ARBA" id="ARBA00022692"/>
    </source>
</evidence>
<comment type="similarity">
    <text evidence="2 11">Belongs to the sodium:solute symporter (SSF) (TC 2.A.21) family.</text>
</comment>
<evidence type="ECO:0000256" key="9">
    <source>
        <dbReference type="ARBA" id="ARBA00023136"/>
    </source>
</evidence>
<protein>
    <recommendedName>
        <fullName evidence="14">Sodium-dependent multivitamin transporter</fullName>
    </recommendedName>
</protein>
<organism evidence="13">
    <name type="scientific">Clastoptera arizonana</name>
    <name type="common">Arizona spittle bug</name>
    <dbReference type="NCBI Taxonomy" id="38151"/>
    <lineage>
        <taxon>Eukaryota</taxon>
        <taxon>Metazoa</taxon>
        <taxon>Ecdysozoa</taxon>
        <taxon>Arthropoda</taxon>
        <taxon>Hexapoda</taxon>
        <taxon>Insecta</taxon>
        <taxon>Pterygota</taxon>
        <taxon>Neoptera</taxon>
        <taxon>Paraneoptera</taxon>
        <taxon>Hemiptera</taxon>
        <taxon>Auchenorrhyncha</taxon>
        <taxon>Cercopoidea</taxon>
        <taxon>Clastopteridae</taxon>
        <taxon>Clastoptera</taxon>
    </lineage>
</organism>
<keyword evidence="7" id="KW-0915">Sodium</keyword>
<dbReference type="GO" id="GO:0005886">
    <property type="term" value="C:plasma membrane"/>
    <property type="evidence" value="ECO:0007669"/>
    <property type="project" value="UniProtKB-SubCell"/>
</dbReference>
<dbReference type="InterPro" id="IPR001734">
    <property type="entry name" value="Na/solute_symporter"/>
</dbReference>
<dbReference type="AlphaFoldDB" id="A0A1B6CWG8"/>
<evidence type="ECO:0000256" key="7">
    <source>
        <dbReference type="ARBA" id="ARBA00023053"/>
    </source>
</evidence>
<feature type="non-terminal residue" evidence="13">
    <location>
        <position position="1"/>
    </location>
</feature>
<keyword evidence="6 12" id="KW-1133">Transmembrane helix</keyword>
<dbReference type="Pfam" id="PF00474">
    <property type="entry name" value="SSF"/>
    <property type="match status" value="1"/>
</dbReference>